<evidence type="ECO:0000256" key="2">
    <source>
        <dbReference type="ARBA" id="ARBA00004569"/>
    </source>
</evidence>
<keyword evidence="14" id="KW-1185">Reference proteome</keyword>
<dbReference type="KEGG" id="vde:111252397"/>
<dbReference type="OrthoDB" id="9992197at2759"/>
<dbReference type="Proteomes" id="UP000594260">
    <property type="component" value="Unplaced"/>
</dbReference>
<dbReference type="PANTHER" id="PTHR21268">
    <property type="entry name" value="NADH DEHYDROGENASE [UBIQUINONE] IRON-SULFUR PROTEIN 5"/>
    <property type="match status" value="1"/>
</dbReference>
<dbReference type="GO" id="GO:0005743">
    <property type="term" value="C:mitochondrial inner membrane"/>
    <property type="evidence" value="ECO:0007669"/>
    <property type="project" value="UniProtKB-SubCell"/>
</dbReference>
<dbReference type="InterPro" id="IPR019342">
    <property type="entry name" value="NADH_UbQ_OxRdtase_FeS-su5"/>
</dbReference>
<evidence type="ECO:0000256" key="11">
    <source>
        <dbReference type="ARBA" id="ARBA00023157"/>
    </source>
</evidence>
<dbReference type="GeneID" id="111252397"/>
<evidence type="ECO:0000256" key="9">
    <source>
        <dbReference type="ARBA" id="ARBA00023128"/>
    </source>
</evidence>
<evidence type="ECO:0000256" key="7">
    <source>
        <dbReference type="ARBA" id="ARBA00022792"/>
    </source>
</evidence>
<comment type="subcellular location">
    <subcellularLocation>
        <location evidence="3">Mitochondrion inner membrane</location>
        <topology evidence="3">Peripheral membrane protein</topology>
    </subcellularLocation>
    <subcellularLocation>
        <location evidence="2">Mitochondrion intermembrane space</location>
    </subcellularLocation>
</comment>
<keyword evidence="5" id="KW-0813">Transport</keyword>
<evidence type="ECO:0000256" key="12">
    <source>
        <dbReference type="PIRSR" id="PIRSR619342-50"/>
    </source>
</evidence>
<dbReference type="InParanoid" id="A0A7M7KMK4"/>
<dbReference type="EnsemblMetazoa" id="XM_022810213">
    <property type="protein sequence ID" value="XP_022665948"/>
    <property type="gene ID" value="LOC111252397"/>
</dbReference>
<dbReference type="AlphaFoldDB" id="A0A7M7KMK4"/>
<accession>A0A7M7KMK4</accession>
<organism evidence="13 14">
    <name type="scientific">Varroa destructor</name>
    <name type="common">Honeybee mite</name>
    <dbReference type="NCBI Taxonomy" id="109461"/>
    <lineage>
        <taxon>Eukaryota</taxon>
        <taxon>Metazoa</taxon>
        <taxon>Ecdysozoa</taxon>
        <taxon>Arthropoda</taxon>
        <taxon>Chelicerata</taxon>
        <taxon>Arachnida</taxon>
        <taxon>Acari</taxon>
        <taxon>Parasitiformes</taxon>
        <taxon>Mesostigmata</taxon>
        <taxon>Gamasina</taxon>
        <taxon>Dermanyssoidea</taxon>
        <taxon>Varroidae</taxon>
        <taxon>Varroa</taxon>
    </lineage>
</organism>
<keyword evidence="11 12" id="KW-1015">Disulfide bond</keyword>
<comment type="function">
    <text evidence="1">Accessory subunit of the mitochondrial membrane respiratory chain NADH dehydrogenase (Complex I), that is believed not to be involved in catalysis. Complex I functions in the transfer of electrons from NADH to the respiratory chain. The immediate electron acceptor for the enzyme is believed to be ubiquinone.</text>
</comment>
<keyword evidence="9" id="KW-0496">Mitochondrion</keyword>
<evidence type="ECO:0000256" key="8">
    <source>
        <dbReference type="ARBA" id="ARBA00022982"/>
    </source>
</evidence>
<dbReference type="FunCoup" id="A0A7M7KMK4">
    <property type="interactions" value="274"/>
</dbReference>
<keyword evidence="7" id="KW-0999">Mitochondrion inner membrane</keyword>
<name>A0A7M7KMK4_VARDE</name>
<dbReference type="GO" id="GO:0005758">
    <property type="term" value="C:mitochondrial intermembrane space"/>
    <property type="evidence" value="ECO:0007669"/>
    <property type="project" value="UniProtKB-SubCell"/>
</dbReference>
<evidence type="ECO:0000256" key="6">
    <source>
        <dbReference type="ARBA" id="ARBA00022660"/>
    </source>
</evidence>
<evidence type="ECO:0000256" key="10">
    <source>
        <dbReference type="ARBA" id="ARBA00023136"/>
    </source>
</evidence>
<comment type="similarity">
    <text evidence="4">Belongs to the complex I NDUFS5 subunit family.</text>
</comment>
<evidence type="ECO:0000256" key="4">
    <source>
        <dbReference type="ARBA" id="ARBA00007372"/>
    </source>
</evidence>
<protein>
    <recommendedName>
        <fullName evidence="15">NADH dehydrogenase [ubiquinone] iron-sulfur protein 5</fullName>
    </recommendedName>
</protein>
<sequence>MSVTPIFRTPFTDLSSATLNYETIKQCRPFYVQYAKCQEAWGGSQFPSRCRYEHMDLLECVHHIRQQQRTKAIQDQREKLFREGKIKNRYMEAPLPDIFSQTHLKDPW</sequence>
<keyword evidence="6" id="KW-0679">Respiratory chain</keyword>
<evidence type="ECO:0000256" key="5">
    <source>
        <dbReference type="ARBA" id="ARBA00022448"/>
    </source>
</evidence>
<evidence type="ECO:0000313" key="14">
    <source>
        <dbReference type="Proteomes" id="UP000594260"/>
    </source>
</evidence>
<feature type="disulfide bond" evidence="12">
    <location>
        <begin position="27"/>
        <end position="60"/>
    </location>
</feature>
<evidence type="ECO:0008006" key="15">
    <source>
        <dbReference type="Google" id="ProtNLM"/>
    </source>
</evidence>
<reference evidence="13" key="1">
    <citation type="submission" date="2021-01" db="UniProtKB">
        <authorList>
            <consortium name="EnsemblMetazoa"/>
        </authorList>
    </citation>
    <scope>IDENTIFICATION</scope>
</reference>
<dbReference type="RefSeq" id="XP_022665948.1">
    <property type="nucleotide sequence ID" value="XM_022810213.1"/>
</dbReference>
<dbReference type="Pfam" id="PF10200">
    <property type="entry name" value="Ndufs5"/>
    <property type="match status" value="1"/>
</dbReference>
<keyword evidence="8" id="KW-0249">Electron transport</keyword>
<dbReference type="OMA" id="RICGFFE"/>
<dbReference type="CTD" id="33179"/>
<evidence type="ECO:0000256" key="1">
    <source>
        <dbReference type="ARBA" id="ARBA00003195"/>
    </source>
</evidence>
<proteinExistence type="inferred from homology"/>
<evidence type="ECO:0000313" key="13">
    <source>
        <dbReference type="EnsemblMetazoa" id="XP_022665948"/>
    </source>
</evidence>
<dbReference type="PANTHER" id="PTHR21268:SF2">
    <property type="entry name" value="NADH DEHYDROGENASE [UBIQUINONE] IRON-SULFUR PROTEIN 5"/>
    <property type="match status" value="1"/>
</dbReference>
<keyword evidence="10" id="KW-0472">Membrane</keyword>
<evidence type="ECO:0000256" key="3">
    <source>
        <dbReference type="ARBA" id="ARBA00004637"/>
    </source>
</evidence>
<feature type="disulfide bond" evidence="12">
    <location>
        <begin position="37"/>
        <end position="50"/>
    </location>
</feature>